<evidence type="ECO:0000313" key="6">
    <source>
        <dbReference type="Proteomes" id="UP000319010"/>
    </source>
</evidence>
<dbReference type="PROSITE" id="PS51904">
    <property type="entry name" value="GLYCOSYL_HYDROL_F25_2"/>
    <property type="match status" value="1"/>
</dbReference>
<dbReference type="InterPro" id="IPR018077">
    <property type="entry name" value="Glyco_hydro_fam25_subgr"/>
</dbReference>
<dbReference type="Pfam" id="PF01183">
    <property type="entry name" value="Glyco_hydro_25"/>
    <property type="match status" value="1"/>
</dbReference>
<dbReference type="SUPFAM" id="SSF51445">
    <property type="entry name" value="(Trans)glycosidases"/>
    <property type="match status" value="1"/>
</dbReference>
<dbReference type="SMART" id="SM00641">
    <property type="entry name" value="Glyco_25"/>
    <property type="match status" value="1"/>
</dbReference>
<dbReference type="GO" id="GO:0009253">
    <property type="term" value="P:peptidoglycan catabolic process"/>
    <property type="evidence" value="ECO:0007669"/>
    <property type="project" value="InterPro"/>
</dbReference>
<dbReference type="PANTHER" id="PTHR34135">
    <property type="entry name" value="LYSOZYME"/>
    <property type="match status" value="1"/>
</dbReference>
<dbReference type="GO" id="GO:0016998">
    <property type="term" value="P:cell wall macromolecule catabolic process"/>
    <property type="evidence" value="ECO:0007669"/>
    <property type="project" value="InterPro"/>
</dbReference>
<feature type="region of interest" description="Disordered" evidence="4">
    <location>
        <begin position="151"/>
        <end position="181"/>
    </location>
</feature>
<keyword evidence="3" id="KW-0326">Glycosidase</keyword>
<dbReference type="PANTHER" id="PTHR34135:SF2">
    <property type="entry name" value="LYSOZYME"/>
    <property type="match status" value="1"/>
</dbReference>
<organism evidence="5 6">
    <name type="scientific">Actinomyces johnsonii</name>
    <dbReference type="NCBI Taxonomy" id="544581"/>
    <lineage>
        <taxon>Bacteria</taxon>
        <taxon>Bacillati</taxon>
        <taxon>Actinomycetota</taxon>
        <taxon>Actinomycetes</taxon>
        <taxon>Actinomycetales</taxon>
        <taxon>Actinomycetaceae</taxon>
        <taxon>Actinomyces</taxon>
    </lineage>
</organism>
<sequence>MSVATVAAGQARYWAEAGPEKAQGGPFSVGYSQPARCTVFKYSDEKGWLTADAAADCSSLVCGALNYGLHAVCGVPWGHPALLEIDAFWTGNLRAGMEARGLEEVPWADSDLYPAGGFRTGDVLLSSKPEGGVGHVVMITDAAGGILSEAWEDSQGSDGWDDPDEPVGDQTGGETRSVDYASHPYTQRGVWTSCHRFNPAKFAQQWSEFASTTPVPEPQPAPAAPSSSALTHGVDVSSHQAGISFSATPADFVIVKVSEDDFYVNPSLNDQAASAVENGRRLGLYHFARPGDAVAQADYFLDNAGGWVSEATLWLDFEDNALPQGPGWALTWLERVKVRTGKTPGIYLNGNGLNSSDWSSAAAQYPLWYADGRYYSDRHDGYAPPDNPALPYWGTCLCHQYTDMGYLPGWGGNLDLNRWNGTAAQWDAMAGTPAATPTDTDEEDNMKILGLDFGDGTYGYARLTPGLGAHSMTQSTADAFYRAGYRTVWVSGEDFNTLVKDSWAQYNVLFGGLAGKKDIEAATAAVLEAVKAAATTEKPEPQGGVL</sequence>
<evidence type="ECO:0000256" key="3">
    <source>
        <dbReference type="ARBA" id="ARBA00023295"/>
    </source>
</evidence>
<dbReference type="InterPro" id="IPR002053">
    <property type="entry name" value="Glyco_hydro_25"/>
</dbReference>
<evidence type="ECO:0000256" key="1">
    <source>
        <dbReference type="ARBA" id="ARBA00010646"/>
    </source>
</evidence>
<keyword evidence="2" id="KW-0378">Hydrolase</keyword>
<dbReference type="Gene3D" id="3.20.20.80">
    <property type="entry name" value="Glycosidases"/>
    <property type="match status" value="1"/>
</dbReference>
<accession>A0A508A4A4</accession>
<evidence type="ECO:0008006" key="7">
    <source>
        <dbReference type="Google" id="ProtNLM"/>
    </source>
</evidence>
<reference evidence="5 6" key="1">
    <citation type="submission" date="2019-06" db="EMBL/GenBank/DDBJ databases">
        <title>Draft genome sequence of Actinomyces johnsonii CCUG 34287T.</title>
        <authorList>
            <person name="Salva-Serra F."/>
            <person name="Cardew S."/>
            <person name="Moore E."/>
        </authorList>
    </citation>
    <scope>NUCLEOTIDE SEQUENCE [LARGE SCALE GENOMIC DNA]</scope>
    <source>
        <strain evidence="5 6">CCUG 34287</strain>
    </source>
</reference>
<dbReference type="InterPro" id="IPR017853">
    <property type="entry name" value="GH"/>
</dbReference>
<evidence type="ECO:0000313" key="5">
    <source>
        <dbReference type="EMBL" id="TQD41765.1"/>
    </source>
</evidence>
<dbReference type="EMBL" id="VICB01000022">
    <property type="protein sequence ID" value="TQD41765.1"/>
    <property type="molecule type" value="Genomic_DNA"/>
</dbReference>
<comment type="caution">
    <text evidence="5">The sequence shown here is derived from an EMBL/GenBank/DDBJ whole genome shotgun (WGS) entry which is preliminary data.</text>
</comment>
<feature type="region of interest" description="Disordered" evidence="4">
    <location>
        <begin position="210"/>
        <end position="233"/>
    </location>
</feature>
<evidence type="ECO:0000256" key="4">
    <source>
        <dbReference type="SAM" id="MobiDB-lite"/>
    </source>
</evidence>
<name>A0A508A4A4_9ACTO</name>
<evidence type="ECO:0000256" key="2">
    <source>
        <dbReference type="ARBA" id="ARBA00022801"/>
    </source>
</evidence>
<gene>
    <name evidence="5" type="ORF">FK256_12270</name>
</gene>
<dbReference type="GO" id="GO:0003796">
    <property type="term" value="F:lysozyme activity"/>
    <property type="evidence" value="ECO:0007669"/>
    <property type="project" value="InterPro"/>
</dbReference>
<dbReference type="GO" id="GO:0016052">
    <property type="term" value="P:carbohydrate catabolic process"/>
    <property type="evidence" value="ECO:0007669"/>
    <property type="project" value="TreeGrafter"/>
</dbReference>
<dbReference type="AlphaFoldDB" id="A0A508A4A4"/>
<dbReference type="RefSeq" id="WP_141424952.1">
    <property type="nucleotide sequence ID" value="NZ_JASPFB010000014.1"/>
</dbReference>
<proteinExistence type="inferred from homology"/>
<comment type="similarity">
    <text evidence="1">Belongs to the glycosyl hydrolase 25 family.</text>
</comment>
<dbReference type="Proteomes" id="UP000319010">
    <property type="component" value="Unassembled WGS sequence"/>
</dbReference>
<protein>
    <recommendedName>
        <fullName evidence="7">Lysozyme</fullName>
    </recommendedName>
</protein>